<reference evidence="1 2" key="1">
    <citation type="journal article" date="2015" name="Nature">
        <title>rRNA introns, odd ribosomes, and small enigmatic genomes across a large radiation of phyla.</title>
        <authorList>
            <person name="Brown C.T."/>
            <person name="Hug L.A."/>
            <person name="Thomas B.C."/>
            <person name="Sharon I."/>
            <person name="Castelle C.J."/>
            <person name="Singh A."/>
            <person name="Wilkins M.J."/>
            <person name="Williams K.H."/>
            <person name="Banfield J.F."/>
        </authorList>
    </citation>
    <scope>NUCLEOTIDE SEQUENCE [LARGE SCALE GENOMIC DNA]</scope>
</reference>
<name>A0A0G1KI28_9BACT</name>
<organism evidence="1 2">
    <name type="scientific">Candidatus Gottesmanbacteria bacterium GW2011_GWA2_44_17</name>
    <dbReference type="NCBI Taxonomy" id="1618444"/>
    <lineage>
        <taxon>Bacteria</taxon>
        <taxon>Candidatus Gottesmaniibacteriota</taxon>
    </lineage>
</organism>
<evidence type="ECO:0000313" key="1">
    <source>
        <dbReference type="EMBL" id="KKT47549.1"/>
    </source>
</evidence>
<sequence length="48" mass="5804">MLTQKDLNEIEKLVDNKLDEKLKFLPSKDEFYERMDKLIGEVKTMRET</sequence>
<dbReference type="Proteomes" id="UP000034063">
    <property type="component" value="Unassembled WGS sequence"/>
</dbReference>
<dbReference type="AlphaFoldDB" id="A0A0G1KI28"/>
<dbReference type="EMBL" id="LCIB01000006">
    <property type="protein sequence ID" value="KKT47549.1"/>
    <property type="molecule type" value="Genomic_DNA"/>
</dbReference>
<evidence type="ECO:0000313" key="2">
    <source>
        <dbReference type="Proteomes" id="UP000034063"/>
    </source>
</evidence>
<proteinExistence type="predicted"/>
<accession>A0A0G1KI28</accession>
<protein>
    <submittedName>
        <fullName evidence="1">Uncharacterized protein</fullName>
    </submittedName>
</protein>
<gene>
    <name evidence="1" type="ORF">UW37_C0006G0012</name>
</gene>
<comment type="caution">
    <text evidence="1">The sequence shown here is derived from an EMBL/GenBank/DDBJ whole genome shotgun (WGS) entry which is preliminary data.</text>
</comment>